<comment type="caution">
    <text evidence="4">The sequence shown here is derived from an EMBL/GenBank/DDBJ whole genome shotgun (WGS) entry which is preliminary data.</text>
</comment>
<reference evidence="4" key="1">
    <citation type="journal article" date="2014" name="Front. Microbiol.">
        <title>High frequency of phylogenetically diverse reductive dehalogenase-homologous genes in deep subseafloor sedimentary metagenomes.</title>
        <authorList>
            <person name="Kawai M."/>
            <person name="Futagami T."/>
            <person name="Toyoda A."/>
            <person name="Takaki Y."/>
            <person name="Nishi S."/>
            <person name="Hori S."/>
            <person name="Arai W."/>
            <person name="Tsubouchi T."/>
            <person name="Morono Y."/>
            <person name="Uchiyama I."/>
            <person name="Ito T."/>
            <person name="Fujiyama A."/>
            <person name="Inagaki F."/>
            <person name="Takami H."/>
        </authorList>
    </citation>
    <scope>NUCLEOTIDE SEQUENCE</scope>
    <source>
        <strain evidence="4">Expedition CK06-06</strain>
    </source>
</reference>
<dbReference type="NCBIfam" id="TIGR00045">
    <property type="entry name" value="glycerate kinase"/>
    <property type="match status" value="1"/>
</dbReference>
<comment type="similarity">
    <text evidence="1">Belongs to the glycerate kinase type-1 family.</text>
</comment>
<dbReference type="EMBL" id="BARW01011379">
    <property type="protein sequence ID" value="GAI73209.1"/>
    <property type="molecule type" value="Genomic_DNA"/>
</dbReference>
<evidence type="ECO:0008006" key="5">
    <source>
        <dbReference type="Google" id="ProtNLM"/>
    </source>
</evidence>
<feature type="non-terminal residue" evidence="4">
    <location>
        <position position="245"/>
    </location>
</feature>
<proteinExistence type="inferred from homology"/>
<keyword evidence="2" id="KW-0808">Transferase</keyword>
<dbReference type="Pfam" id="PF02595">
    <property type="entry name" value="Gly_kinase"/>
    <property type="match status" value="1"/>
</dbReference>
<organism evidence="4">
    <name type="scientific">marine sediment metagenome</name>
    <dbReference type="NCBI Taxonomy" id="412755"/>
    <lineage>
        <taxon>unclassified sequences</taxon>
        <taxon>metagenomes</taxon>
        <taxon>ecological metagenomes</taxon>
    </lineage>
</organism>
<dbReference type="GO" id="GO:0008887">
    <property type="term" value="F:glycerate kinase activity"/>
    <property type="evidence" value="ECO:0007669"/>
    <property type="project" value="InterPro"/>
</dbReference>
<dbReference type="GO" id="GO:0031388">
    <property type="term" value="P:organic acid phosphorylation"/>
    <property type="evidence" value="ECO:0007669"/>
    <property type="project" value="InterPro"/>
</dbReference>
<sequence>GIGGSATVDGGAGMAQALGAKLLNRAGEQIAFGGGNLGEIVRIDMSSFDSRVENTKILVASDVDNPLCGPKGAARVYGPQKGATPEMVKILEKNLAHFAIMIKKYLNKEVKDIPGAGAAGGLGAGLIAFLGAELTPGIKLIIKASRLEERIKGTDLVISGEGRIDEQTMYGKTPVGVAEIADVEKIPVIIMGGEIRGDVKALHERGVDAVVSCVDRILPLAEAMKEARQTLRYATEQAMRLIKIG</sequence>
<dbReference type="SUPFAM" id="SSF110738">
    <property type="entry name" value="Glycerate kinase I"/>
    <property type="match status" value="1"/>
</dbReference>
<dbReference type="Gene3D" id="3.40.50.10350">
    <property type="entry name" value="Glycerate kinase, domain 1"/>
    <property type="match status" value="1"/>
</dbReference>
<evidence type="ECO:0000256" key="2">
    <source>
        <dbReference type="ARBA" id="ARBA00022679"/>
    </source>
</evidence>
<evidence type="ECO:0000256" key="3">
    <source>
        <dbReference type="ARBA" id="ARBA00022777"/>
    </source>
</evidence>
<gene>
    <name evidence="4" type="ORF">S12H4_21972</name>
</gene>
<evidence type="ECO:0000313" key="4">
    <source>
        <dbReference type="EMBL" id="GAI73209.1"/>
    </source>
</evidence>
<accession>X1SZF4</accession>
<dbReference type="InterPro" id="IPR036129">
    <property type="entry name" value="Glycerate_kinase_sf"/>
</dbReference>
<name>X1SZF4_9ZZZZ</name>
<feature type="non-terminal residue" evidence="4">
    <location>
        <position position="1"/>
    </location>
</feature>
<evidence type="ECO:0000256" key="1">
    <source>
        <dbReference type="ARBA" id="ARBA00006284"/>
    </source>
</evidence>
<dbReference type="Gene3D" id="3.90.1510.10">
    <property type="entry name" value="Glycerate kinase, domain 2"/>
    <property type="match status" value="1"/>
</dbReference>
<dbReference type="PANTHER" id="PTHR21599">
    <property type="entry name" value="GLYCERATE KINASE"/>
    <property type="match status" value="1"/>
</dbReference>
<dbReference type="AlphaFoldDB" id="X1SZF4"/>
<keyword evidence="3" id="KW-0418">Kinase</keyword>
<dbReference type="InterPro" id="IPR018193">
    <property type="entry name" value="Glyc_kinase_flavodox-like_fold"/>
</dbReference>
<dbReference type="InterPro" id="IPR018197">
    <property type="entry name" value="Glycerate_kinase_RE-like"/>
</dbReference>
<dbReference type="InterPro" id="IPR004381">
    <property type="entry name" value="Glycerate_kinase"/>
</dbReference>
<protein>
    <recommendedName>
        <fullName evidence="5">Glycerate kinase</fullName>
    </recommendedName>
</protein>
<dbReference type="PANTHER" id="PTHR21599:SF0">
    <property type="entry name" value="GLYCERATE KINASE"/>
    <property type="match status" value="1"/>
</dbReference>